<dbReference type="AlphaFoldDB" id="A0A660L231"/>
<evidence type="ECO:0000313" key="2">
    <source>
        <dbReference type="EMBL" id="RKQ87987.1"/>
    </source>
</evidence>
<protein>
    <recommendedName>
        <fullName evidence="4">Nitroimidazol reductase NimA-like FMN-containing flavoprotein (Pyridoxamine 5'-phosphate oxidase superfamily)</fullName>
    </recommendedName>
</protein>
<dbReference type="Gene3D" id="2.30.110.10">
    <property type="entry name" value="Electron Transport, Fmn-binding Protein, Chain A"/>
    <property type="match status" value="1"/>
</dbReference>
<evidence type="ECO:0000256" key="1">
    <source>
        <dbReference type="SAM" id="MobiDB-lite"/>
    </source>
</evidence>
<dbReference type="PANTHER" id="PTHR34071">
    <property type="entry name" value="5-NITROIMIDAZOLE ANTIBIOTICS RESISTANCE PROTEIN, NIMA-FAMILY-RELATED PROTEIN-RELATED"/>
    <property type="match status" value="1"/>
</dbReference>
<dbReference type="InterPro" id="IPR024747">
    <property type="entry name" value="Pyridox_Oxase-rel"/>
</dbReference>
<reference evidence="2 3" key="1">
    <citation type="submission" date="2018-10" db="EMBL/GenBank/DDBJ databases">
        <title>Genomic Encyclopedia of Archaeal and Bacterial Type Strains, Phase II (KMG-II): from individual species to whole genera.</title>
        <authorList>
            <person name="Goeker M."/>
        </authorList>
    </citation>
    <scope>NUCLEOTIDE SEQUENCE [LARGE SCALE GENOMIC DNA]</scope>
    <source>
        <strain evidence="2 3">DSM 14954</strain>
    </source>
</reference>
<dbReference type="Pfam" id="PF12900">
    <property type="entry name" value="Pyridox_ox_2"/>
    <property type="match status" value="1"/>
</dbReference>
<dbReference type="SUPFAM" id="SSF50475">
    <property type="entry name" value="FMN-binding split barrel"/>
    <property type="match status" value="1"/>
</dbReference>
<feature type="region of interest" description="Disordered" evidence="1">
    <location>
        <begin position="188"/>
        <end position="212"/>
    </location>
</feature>
<name>A0A660L231_9ACTN</name>
<dbReference type="RefSeq" id="WP_121257100.1">
    <property type="nucleotide sequence ID" value="NZ_RBIL01000002.1"/>
</dbReference>
<comment type="caution">
    <text evidence="2">The sequence shown here is derived from an EMBL/GenBank/DDBJ whole genome shotgun (WGS) entry which is preliminary data.</text>
</comment>
<organism evidence="2 3">
    <name type="scientific">Solirubrobacter pauli</name>
    <dbReference type="NCBI Taxonomy" id="166793"/>
    <lineage>
        <taxon>Bacteria</taxon>
        <taxon>Bacillati</taxon>
        <taxon>Actinomycetota</taxon>
        <taxon>Thermoleophilia</taxon>
        <taxon>Solirubrobacterales</taxon>
        <taxon>Solirubrobacteraceae</taxon>
        <taxon>Solirubrobacter</taxon>
    </lineage>
</organism>
<accession>A0A660L231</accession>
<proteinExistence type="predicted"/>
<gene>
    <name evidence="2" type="ORF">C8N24_6023</name>
</gene>
<dbReference type="InterPro" id="IPR012349">
    <property type="entry name" value="Split_barrel_FMN-bd"/>
</dbReference>
<keyword evidence="3" id="KW-1185">Reference proteome</keyword>
<dbReference type="EMBL" id="RBIL01000002">
    <property type="protein sequence ID" value="RKQ87987.1"/>
    <property type="molecule type" value="Genomic_DNA"/>
</dbReference>
<evidence type="ECO:0000313" key="3">
    <source>
        <dbReference type="Proteomes" id="UP000278962"/>
    </source>
</evidence>
<dbReference type="PANTHER" id="PTHR34071:SF2">
    <property type="entry name" value="FLAVIN-NUCLEOTIDE-BINDING PROTEIN"/>
    <property type="match status" value="1"/>
</dbReference>
<dbReference type="OrthoDB" id="116031at2"/>
<dbReference type="Proteomes" id="UP000278962">
    <property type="component" value="Unassembled WGS sequence"/>
</dbReference>
<sequence length="212" mass="23161">MLKTPRTKLRRVPQRGLHDRATLDALLDEALIGHVAFVTHDGHPAVIPTLIARDGDDLLIHGSSASRTVRALRAGAEACVEVTHVDGIVLARSAFHHSMNYRSAILYGTLQPAADKARALEVFTEKLVPGRWDHVRWPNAKELKATEVLSLPLTEGSAKVRTGPPGEEEEDYALDAWAGVIPITTRRGEPIPDPQLRSGIPVPDHVRSLTAR</sequence>
<evidence type="ECO:0008006" key="4">
    <source>
        <dbReference type="Google" id="ProtNLM"/>
    </source>
</evidence>